<evidence type="ECO:0000313" key="3">
    <source>
        <dbReference type="Proteomes" id="UP001596189"/>
    </source>
</evidence>
<feature type="region of interest" description="Disordered" evidence="1">
    <location>
        <begin position="1"/>
        <end position="21"/>
    </location>
</feature>
<dbReference type="Proteomes" id="UP001596189">
    <property type="component" value="Unassembled WGS sequence"/>
</dbReference>
<protein>
    <submittedName>
        <fullName evidence="2">Oxidoreductase</fullName>
    </submittedName>
</protein>
<accession>A0ABW1JC81</accession>
<proteinExistence type="predicted"/>
<reference evidence="3" key="1">
    <citation type="journal article" date="2019" name="Int. J. Syst. Evol. Microbiol.">
        <title>The Global Catalogue of Microorganisms (GCM) 10K type strain sequencing project: providing services to taxonomists for standard genome sequencing and annotation.</title>
        <authorList>
            <consortium name="The Broad Institute Genomics Platform"/>
            <consortium name="The Broad Institute Genome Sequencing Center for Infectious Disease"/>
            <person name="Wu L."/>
            <person name="Ma J."/>
        </authorList>
    </citation>
    <scope>NUCLEOTIDE SEQUENCE [LARGE SCALE GENOMIC DNA]</scope>
    <source>
        <strain evidence="3">KACC 14249</strain>
    </source>
</reference>
<dbReference type="RefSeq" id="WP_345717265.1">
    <property type="nucleotide sequence ID" value="NZ_BAABFP010000005.1"/>
</dbReference>
<sequence>MAWFRRRPKTAPTPSNRPTKKDVEVATAHLRNFVTTRVGVEMYVEPQTSVTPTTAVLIAATGEWTRRRVSGPQAAGDLARELGIPVYDVQQTGYPGRMREWTSHQRKQQQG</sequence>
<gene>
    <name evidence="2" type="ORF">ACFQDO_04730</name>
</gene>
<evidence type="ECO:0000256" key="1">
    <source>
        <dbReference type="SAM" id="MobiDB-lite"/>
    </source>
</evidence>
<keyword evidence="3" id="KW-1185">Reference proteome</keyword>
<comment type="caution">
    <text evidence="2">The sequence shown here is derived from an EMBL/GenBank/DDBJ whole genome shotgun (WGS) entry which is preliminary data.</text>
</comment>
<dbReference type="EMBL" id="JBHSRD010000002">
    <property type="protein sequence ID" value="MFC6006430.1"/>
    <property type="molecule type" value="Genomic_DNA"/>
</dbReference>
<name>A0ABW1JC81_9ACTN</name>
<organism evidence="2 3">
    <name type="scientific">Angustibacter luteus</name>
    <dbReference type="NCBI Taxonomy" id="658456"/>
    <lineage>
        <taxon>Bacteria</taxon>
        <taxon>Bacillati</taxon>
        <taxon>Actinomycetota</taxon>
        <taxon>Actinomycetes</taxon>
        <taxon>Kineosporiales</taxon>
        <taxon>Kineosporiaceae</taxon>
    </lineage>
</organism>
<evidence type="ECO:0000313" key="2">
    <source>
        <dbReference type="EMBL" id="MFC6006430.1"/>
    </source>
</evidence>